<evidence type="ECO:0000259" key="1">
    <source>
        <dbReference type="PROSITE" id="PS51186"/>
    </source>
</evidence>
<protein>
    <submittedName>
        <fullName evidence="2">Acetyltransferase</fullName>
    </submittedName>
</protein>
<keyword evidence="3" id="KW-1185">Reference proteome</keyword>
<feature type="domain" description="N-acetyltransferase" evidence="1">
    <location>
        <begin position="27"/>
        <end position="177"/>
    </location>
</feature>
<organism evidence="2 3">
    <name type="scientific">Nostoc minutum NIES-26</name>
    <dbReference type="NCBI Taxonomy" id="1844469"/>
    <lineage>
        <taxon>Bacteria</taxon>
        <taxon>Bacillati</taxon>
        <taxon>Cyanobacteriota</taxon>
        <taxon>Cyanophyceae</taxon>
        <taxon>Nostocales</taxon>
        <taxon>Nostocaceae</taxon>
        <taxon>Nostoc</taxon>
    </lineage>
</organism>
<evidence type="ECO:0000313" key="2">
    <source>
        <dbReference type="EMBL" id="RCJ24323.1"/>
    </source>
</evidence>
<dbReference type="Proteomes" id="UP000252107">
    <property type="component" value="Unassembled WGS sequence"/>
</dbReference>
<reference evidence="2" key="1">
    <citation type="submission" date="2016-04" db="EMBL/GenBank/DDBJ databases">
        <authorList>
            <person name="Tabuchi Yagui T.R."/>
        </authorList>
    </citation>
    <scope>NUCLEOTIDE SEQUENCE [LARGE SCALE GENOMIC DNA]</scope>
    <source>
        <strain evidence="2">NIES-26</strain>
    </source>
</reference>
<dbReference type="EMBL" id="LXQD01000319">
    <property type="protein sequence ID" value="RCJ24323.1"/>
    <property type="molecule type" value="Genomic_DNA"/>
</dbReference>
<dbReference type="PANTHER" id="PTHR43792:SF13">
    <property type="entry name" value="ACETYLTRANSFERASE"/>
    <property type="match status" value="1"/>
</dbReference>
<evidence type="ECO:0000313" key="3">
    <source>
        <dbReference type="Proteomes" id="UP000252107"/>
    </source>
</evidence>
<dbReference type="PANTHER" id="PTHR43792">
    <property type="entry name" value="GNAT FAMILY, PUTATIVE (AFU_ORTHOLOGUE AFUA_3G00765)-RELATED-RELATED"/>
    <property type="match status" value="1"/>
</dbReference>
<dbReference type="CDD" id="cd04301">
    <property type="entry name" value="NAT_SF"/>
    <property type="match status" value="1"/>
</dbReference>
<proteinExistence type="predicted"/>
<dbReference type="Pfam" id="PF13302">
    <property type="entry name" value="Acetyltransf_3"/>
    <property type="match status" value="1"/>
</dbReference>
<dbReference type="AlphaFoldDB" id="A0A367QLZ8"/>
<dbReference type="PROSITE" id="PS51186">
    <property type="entry name" value="GNAT"/>
    <property type="match status" value="1"/>
</dbReference>
<dbReference type="Gene3D" id="3.40.630.30">
    <property type="match status" value="1"/>
</dbReference>
<comment type="caution">
    <text evidence="2">The sequence shown here is derived from an EMBL/GenBank/DDBJ whole genome shotgun (WGS) entry which is preliminary data.</text>
</comment>
<dbReference type="InterPro" id="IPR016181">
    <property type="entry name" value="Acyl_CoA_acyltransferase"/>
</dbReference>
<dbReference type="GO" id="GO:0016747">
    <property type="term" value="F:acyltransferase activity, transferring groups other than amino-acyl groups"/>
    <property type="evidence" value="ECO:0007669"/>
    <property type="project" value="InterPro"/>
</dbReference>
<dbReference type="InterPro" id="IPR000182">
    <property type="entry name" value="GNAT_dom"/>
</dbReference>
<sequence>MENLITTRLYLVPFKLEVVKAAIIGNAELSSFLGVTVLPDWYEEEYISNLPLIADILCKYPFQSEWGWGSLIIHKADNTLIGHVMVKVIPDNTFSPTGSLEIGYYIAPSYRQQGYASEATKAVIDWALSQPSVQSVTAGCDPDNIASKRVLEKIGMQLIESREKVLVWKLCKTAMVK</sequence>
<name>A0A367QLZ8_9NOSO</name>
<dbReference type="SUPFAM" id="SSF55729">
    <property type="entry name" value="Acyl-CoA N-acyltransferases (Nat)"/>
    <property type="match status" value="1"/>
</dbReference>
<gene>
    <name evidence="2" type="ORF">A6770_28575</name>
</gene>
<accession>A0A367QLZ8</accession>
<dbReference type="InterPro" id="IPR051531">
    <property type="entry name" value="N-acetyltransferase"/>
</dbReference>